<accession>A0A2A2LD08</accession>
<dbReference type="SMART" id="SM00462">
    <property type="entry name" value="PTB"/>
    <property type="match status" value="1"/>
</dbReference>
<feature type="region of interest" description="Disordered" evidence="2">
    <location>
        <begin position="237"/>
        <end position="279"/>
    </location>
</feature>
<feature type="compositionally biased region" description="Pro residues" evidence="2">
    <location>
        <begin position="242"/>
        <end position="261"/>
    </location>
</feature>
<sequence length="472" mass="51271">MTSIYKTLKRSISSNKSSNLEALTGVNSPASSSSNGAKYAGASNKTWLHPPDVLINGRVEYGVKFLGCSEVAGAQGSNLVSDALNKIKFQLDVKKSETGHSGSKLQKVDIQISIDNVVILDSKSKIVLYRYPLNRISFVTDDKSDKRLLSFIAKADKNSKRHDCFAFLSDNDEKIALTIGEAFDLAYKKFLDNNRSMLESQKQALQYQKRIAELEEQNRKLTQELVKALRGNYAATSLLDTPAPPPNLPSTPIPNGPPTPFNPNDTYSTPLGTPLRPNTQLQAAHPNLQNNASILIPPTFQAPTLNTNNFLNGTAGANGMPSTSHSPSGPAPSAAPPRLPPTSQLIDTSNGSDIAPSLAPPPPIAPRRTVPPRQNSSGNNTANKLSEMKVDQVNTVFDDTFDPRADEKKKEEQEKKEYDPFGDDFLEDVLKTGIAAGEATASGAEKDQPTAADLQAMIEQVDEKYENFVLFF</sequence>
<dbReference type="Pfam" id="PF00640">
    <property type="entry name" value="PID"/>
    <property type="match status" value="1"/>
</dbReference>
<evidence type="ECO:0000259" key="3">
    <source>
        <dbReference type="PROSITE" id="PS01179"/>
    </source>
</evidence>
<evidence type="ECO:0000256" key="1">
    <source>
        <dbReference type="SAM" id="Coils"/>
    </source>
</evidence>
<proteinExistence type="predicted"/>
<dbReference type="PANTHER" id="PTHR11232">
    <property type="entry name" value="PHOSPHOTYROSINE INTERACTION DOMAIN-CONTAINING FAMILY MEMBER"/>
    <property type="match status" value="1"/>
</dbReference>
<name>A0A2A2LD08_9BILA</name>
<dbReference type="AlphaFoldDB" id="A0A2A2LD08"/>
<dbReference type="InterPro" id="IPR006020">
    <property type="entry name" value="PTB/PI_dom"/>
</dbReference>
<dbReference type="InterPro" id="IPR051133">
    <property type="entry name" value="Adapter_Engulfment-Domain"/>
</dbReference>
<feature type="compositionally biased region" description="Pro residues" evidence="2">
    <location>
        <begin position="329"/>
        <end position="340"/>
    </location>
</feature>
<feature type="compositionally biased region" description="Basic and acidic residues" evidence="2">
    <location>
        <begin position="401"/>
        <end position="419"/>
    </location>
</feature>
<dbReference type="EMBL" id="LIAE01006899">
    <property type="protein sequence ID" value="PAV83985.1"/>
    <property type="molecule type" value="Genomic_DNA"/>
</dbReference>
<dbReference type="InterPro" id="IPR011993">
    <property type="entry name" value="PH-like_dom_sf"/>
</dbReference>
<feature type="region of interest" description="Disordered" evidence="2">
    <location>
        <begin position="306"/>
        <end position="423"/>
    </location>
</feature>
<dbReference type="Gene3D" id="2.30.29.30">
    <property type="entry name" value="Pleckstrin-homology domain (PH domain)/Phosphotyrosine-binding domain (PTB)"/>
    <property type="match status" value="1"/>
</dbReference>
<keyword evidence="5" id="KW-1185">Reference proteome</keyword>
<protein>
    <recommendedName>
        <fullName evidence="3">PID domain-containing protein</fullName>
    </recommendedName>
</protein>
<dbReference type="PROSITE" id="PS01179">
    <property type="entry name" value="PID"/>
    <property type="match status" value="1"/>
</dbReference>
<feature type="coiled-coil region" evidence="1">
    <location>
        <begin position="197"/>
        <end position="231"/>
    </location>
</feature>
<dbReference type="Proteomes" id="UP000218231">
    <property type="component" value="Unassembled WGS sequence"/>
</dbReference>
<gene>
    <name evidence="4" type="ORF">WR25_21860</name>
</gene>
<evidence type="ECO:0000313" key="4">
    <source>
        <dbReference type="EMBL" id="PAV83985.1"/>
    </source>
</evidence>
<comment type="caution">
    <text evidence="4">The sequence shown here is derived from an EMBL/GenBank/DDBJ whole genome shotgun (WGS) entry which is preliminary data.</text>
</comment>
<feature type="compositionally biased region" description="Polar residues" evidence="2">
    <location>
        <begin position="374"/>
        <end position="384"/>
    </location>
</feature>
<evidence type="ECO:0000313" key="5">
    <source>
        <dbReference type="Proteomes" id="UP000218231"/>
    </source>
</evidence>
<organism evidence="4 5">
    <name type="scientific">Diploscapter pachys</name>
    <dbReference type="NCBI Taxonomy" id="2018661"/>
    <lineage>
        <taxon>Eukaryota</taxon>
        <taxon>Metazoa</taxon>
        <taxon>Ecdysozoa</taxon>
        <taxon>Nematoda</taxon>
        <taxon>Chromadorea</taxon>
        <taxon>Rhabditida</taxon>
        <taxon>Rhabditina</taxon>
        <taxon>Rhabditomorpha</taxon>
        <taxon>Rhabditoidea</taxon>
        <taxon>Rhabditidae</taxon>
        <taxon>Diploscapter</taxon>
    </lineage>
</organism>
<dbReference type="OrthoDB" id="10057585at2759"/>
<feature type="compositionally biased region" description="Polar residues" evidence="2">
    <location>
        <begin position="267"/>
        <end position="279"/>
    </location>
</feature>
<feature type="domain" description="PID" evidence="3">
    <location>
        <begin position="59"/>
        <end position="205"/>
    </location>
</feature>
<dbReference type="PANTHER" id="PTHR11232:SF77">
    <property type="entry name" value="GULP PTB DOMAIN CONTAINING ENGULFMENT ADAPTOR 1"/>
    <property type="match status" value="1"/>
</dbReference>
<reference evidence="4 5" key="1">
    <citation type="journal article" date="2017" name="Curr. Biol.">
        <title>Genome architecture and evolution of a unichromosomal asexual nematode.</title>
        <authorList>
            <person name="Fradin H."/>
            <person name="Zegar C."/>
            <person name="Gutwein M."/>
            <person name="Lucas J."/>
            <person name="Kovtun M."/>
            <person name="Corcoran D."/>
            <person name="Baugh L.R."/>
            <person name="Kiontke K."/>
            <person name="Gunsalus K."/>
            <person name="Fitch D.H."/>
            <person name="Piano F."/>
        </authorList>
    </citation>
    <scope>NUCLEOTIDE SEQUENCE [LARGE SCALE GENOMIC DNA]</scope>
    <source>
        <strain evidence="4">PF1309</strain>
    </source>
</reference>
<evidence type="ECO:0000256" key="2">
    <source>
        <dbReference type="SAM" id="MobiDB-lite"/>
    </source>
</evidence>
<dbReference type="STRING" id="2018661.A0A2A2LD08"/>
<dbReference type="SUPFAM" id="SSF50729">
    <property type="entry name" value="PH domain-like"/>
    <property type="match status" value="1"/>
</dbReference>
<keyword evidence="1" id="KW-0175">Coiled coil</keyword>